<dbReference type="EMBL" id="JAPQKQ010000005">
    <property type="protein sequence ID" value="KAJ5195968.1"/>
    <property type="molecule type" value="Genomic_DNA"/>
</dbReference>
<dbReference type="OrthoDB" id="4487429at2759"/>
<keyword evidence="2" id="KW-0732">Signal</keyword>
<protein>
    <submittedName>
        <fullName evidence="3">Uncharacterized protein</fullName>
    </submittedName>
</protein>
<proteinExistence type="predicted"/>
<reference evidence="3" key="1">
    <citation type="submission" date="2022-11" db="EMBL/GenBank/DDBJ databases">
        <authorList>
            <person name="Petersen C."/>
        </authorList>
    </citation>
    <scope>NUCLEOTIDE SEQUENCE</scope>
    <source>
        <strain evidence="3">IBT 20477</strain>
    </source>
</reference>
<feature type="region of interest" description="Disordered" evidence="1">
    <location>
        <begin position="28"/>
        <end position="50"/>
    </location>
</feature>
<keyword evidence="4" id="KW-1185">Reference proteome</keyword>
<accession>A0A9W9MBM2</accession>
<evidence type="ECO:0000256" key="1">
    <source>
        <dbReference type="SAM" id="MobiDB-lite"/>
    </source>
</evidence>
<evidence type="ECO:0000256" key="2">
    <source>
        <dbReference type="SAM" id="SignalP"/>
    </source>
</evidence>
<dbReference type="Proteomes" id="UP001150942">
    <property type="component" value="Unassembled WGS sequence"/>
</dbReference>
<evidence type="ECO:0000313" key="3">
    <source>
        <dbReference type="EMBL" id="KAJ5195968.1"/>
    </source>
</evidence>
<evidence type="ECO:0000313" key="4">
    <source>
        <dbReference type="Proteomes" id="UP001150942"/>
    </source>
</evidence>
<feature type="chain" id="PRO_5040773402" evidence="2">
    <location>
        <begin position="19"/>
        <end position="102"/>
    </location>
</feature>
<comment type="caution">
    <text evidence="3">The sequence shown here is derived from an EMBL/GenBank/DDBJ whole genome shotgun (WGS) entry which is preliminary data.</text>
</comment>
<gene>
    <name evidence="3" type="ORF">N7449_006447</name>
</gene>
<sequence>MRTFIALLFSGVFASVSFLNFARQLFGQREPEPTDPSLTQGVESMEPSMMSRSRYEPDYEDIIYWMECEDKTYWVRHNLGSGVTVLGFPSKGGIYVLRNCFG</sequence>
<feature type="signal peptide" evidence="2">
    <location>
        <begin position="1"/>
        <end position="18"/>
    </location>
</feature>
<reference evidence="3" key="2">
    <citation type="journal article" date="2023" name="IMA Fungus">
        <title>Comparative genomic study of the Penicillium genus elucidates a diverse pangenome and 15 lateral gene transfer events.</title>
        <authorList>
            <person name="Petersen C."/>
            <person name="Sorensen T."/>
            <person name="Nielsen M.R."/>
            <person name="Sondergaard T.E."/>
            <person name="Sorensen J.L."/>
            <person name="Fitzpatrick D.A."/>
            <person name="Frisvad J.C."/>
            <person name="Nielsen K.L."/>
        </authorList>
    </citation>
    <scope>NUCLEOTIDE SEQUENCE</scope>
    <source>
        <strain evidence="3">IBT 20477</strain>
    </source>
</reference>
<dbReference type="AlphaFoldDB" id="A0A9W9MBM2"/>
<organism evidence="3 4">
    <name type="scientific">Penicillium cf. viridicatum</name>
    <dbReference type="NCBI Taxonomy" id="2972119"/>
    <lineage>
        <taxon>Eukaryota</taxon>
        <taxon>Fungi</taxon>
        <taxon>Dikarya</taxon>
        <taxon>Ascomycota</taxon>
        <taxon>Pezizomycotina</taxon>
        <taxon>Eurotiomycetes</taxon>
        <taxon>Eurotiomycetidae</taxon>
        <taxon>Eurotiales</taxon>
        <taxon>Aspergillaceae</taxon>
        <taxon>Penicillium</taxon>
    </lineage>
</organism>
<name>A0A9W9MBM2_9EURO</name>